<comment type="caution">
    <text evidence="2">The sequence shown here is derived from an EMBL/GenBank/DDBJ whole genome shotgun (WGS) entry which is preliminary data.</text>
</comment>
<feature type="region of interest" description="Disordered" evidence="1">
    <location>
        <begin position="212"/>
        <end position="232"/>
    </location>
</feature>
<evidence type="ECO:0000256" key="1">
    <source>
        <dbReference type="SAM" id="MobiDB-lite"/>
    </source>
</evidence>
<evidence type="ECO:0000313" key="2">
    <source>
        <dbReference type="EMBL" id="GMA95924.1"/>
    </source>
</evidence>
<reference evidence="3" key="1">
    <citation type="journal article" date="2019" name="Int. J. Syst. Evol. Microbiol.">
        <title>The Global Catalogue of Microorganisms (GCM) 10K type strain sequencing project: providing services to taxonomists for standard genome sequencing and annotation.</title>
        <authorList>
            <consortium name="The Broad Institute Genomics Platform"/>
            <consortium name="The Broad Institute Genome Sequencing Center for Infectious Disease"/>
            <person name="Wu L."/>
            <person name="Ma J."/>
        </authorList>
    </citation>
    <scope>NUCLEOTIDE SEQUENCE [LARGE SCALE GENOMIC DNA]</scope>
    <source>
        <strain evidence="3">NBRC 108894</strain>
    </source>
</reference>
<protein>
    <submittedName>
        <fullName evidence="2">Uncharacterized protein</fullName>
    </submittedName>
</protein>
<proteinExistence type="predicted"/>
<gene>
    <name evidence="2" type="ORF">GCM10025881_27480</name>
</gene>
<name>A0ABQ6K6B0_9MICO</name>
<keyword evidence="3" id="KW-1185">Reference proteome</keyword>
<dbReference type="EMBL" id="BSVB01000001">
    <property type="protein sequence ID" value="GMA95924.1"/>
    <property type="molecule type" value="Genomic_DNA"/>
</dbReference>
<sequence>MLEHAAEQVAARRRGGRERALHARGDIGIGVDLPVRMVQGDADRLPAVLEREDLLDALQCRQRGRALGPRLDDGARATRGLRRERPRRLGAEAHDLAASVRGCGALEADAREVGDPEVRAERRRAVLEHGDVVAIGDLAGIGGRLRGERIGLRRRQDHAVLPGGGDRDPVAGQHVLPHGRGRRSRIEQALVDASLGAENGVRVVEVDQLAPVGETSGALQDAGGHSPTIAGT</sequence>
<dbReference type="Proteomes" id="UP001157034">
    <property type="component" value="Unassembled WGS sequence"/>
</dbReference>
<organism evidence="2 3">
    <name type="scientific">Pseudolysinimonas kribbensis</name>
    <dbReference type="NCBI Taxonomy" id="433641"/>
    <lineage>
        <taxon>Bacteria</taxon>
        <taxon>Bacillati</taxon>
        <taxon>Actinomycetota</taxon>
        <taxon>Actinomycetes</taxon>
        <taxon>Micrococcales</taxon>
        <taxon>Microbacteriaceae</taxon>
        <taxon>Pseudolysinimonas</taxon>
    </lineage>
</organism>
<accession>A0ABQ6K6B0</accession>
<evidence type="ECO:0000313" key="3">
    <source>
        <dbReference type="Proteomes" id="UP001157034"/>
    </source>
</evidence>